<feature type="domain" description="DNA methylase N-4/N-6" evidence="7">
    <location>
        <begin position="87"/>
        <end position="404"/>
    </location>
</feature>
<dbReference type="GO" id="GO:0008170">
    <property type="term" value="F:N-methyltransferase activity"/>
    <property type="evidence" value="ECO:0007669"/>
    <property type="project" value="InterPro"/>
</dbReference>
<dbReference type="EMBL" id="NXGJ01000010">
    <property type="protein sequence ID" value="PRM87363.1"/>
    <property type="molecule type" value="Genomic_DNA"/>
</dbReference>
<keyword evidence="5" id="KW-0949">S-adenosyl-L-methionine</keyword>
<dbReference type="EC" id="2.1.1.72" evidence="2"/>
<comment type="caution">
    <text evidence="8">The sequence shown here is derived from an EMBL/GenBank/DDBJ whole genome shotgun (WGS) entry which is preliminary data.</text>
</comment>
<evidence type="ECO:0000313" key="8">
    <source>
        <dbReference type="EMBL" id="PRM87363.1"/>
    </source>
</evidence>
<protein>
    <recommendedName>
        <fullName evidence="2">site-specific DNA-methyltransferase (adenine-specific)</fullName>
        <ecNumber evidence="2">2.1.1.72</ecNumber>
    </recommendedName>
</protein>
<evidence type="ECO:0000259" key="7">
    <source>
        <dbReference type="Pfam" id="PF01555"/>
    </source>
</evidence>
<name>A0A2S9SLC6_9BACT</name>
<dbReference type="RefSeq" id="WP_105909489.1">
    <property type="nucleotide sequence ID" value="NZ_NXGJ01000010.1"/>
</dbReference>
<proteinExistence type="inferred from homology"/>
<dbReference type="SUPFAM" id="SSF53335">
    <property type="entry name" value="S-adenosyl-L-methionine-dependent methyltransferases"/>
    <property type="match status" value="1"/>
</dbReference>
<accession>A0A2S9SLC6</accession>
<evidence type="ECO:0000256" key="2">
    <source>
        <dbReference type="ARBA" id="ARBA00011900"/>
    </source>
</evidence>
<evidence type="ECO:0000256" key="3">
    <source>
        <dbReference type="ARBA" id="ARBA00022603"/>
    </source>
</evidence>
<dbReference type="GO" id="GO:0009007">
    <property type="term" value="F:site-specific DNA-methyltransferase (adenine-specific) activity"/>
    <property type="evidence" value="ECO:0007669"/>
    <property type="project" value="UniProtKB-EC"/>
</dbReference>
<organism evidence="8 9">
    <name type="scientific">Aliarcobacter cryaerophilus</name>
    <dbReference type="NCBI Taxonomy" id="28198"/>
    <lineage>
        <taxon>Bacteria</taxon>
        <taxon>Pseudomonadati</taxon>
        <taxon>Campylobacterota</taxon>
        <taxon>Epsilonproteobacteria</taxon>
        <taxon>Campylobacterales</taxon>
        <taxon>Arcobacteraceae</taxon>
        <taxon>Aliarcobacter</taxon>
    </lineage>
</organism>
<dbReference type="AlphaFoldDB" id="A0A2S9SLC6"/>
<dbReference type="InterPro" id="IPR002941">
    <property type="entry name" value="DNA_methylase_N4/N6"/>
</dbReference>
<reference evidence="8 9" key="1">
    <citation type="submission" date="2017-09" db="EMBL/GenBank/DDBJ databases">
        <title>Reassesment of A. cryaerophilus.</title>
        <authorList>
            <person name="Perez-Cataluna A."/>
            <person name="Collado L."/>
            <person name="Salgado O."/>
            <person name="Lefinanco V."/>
            <person name="Figueras M.J."/>
        </authorList>
    </citation>
    <scope>NUCLEOTIDE SEQUENCE [LARGE SCALE GENOMIC DNA]</scope>
    <source>
        <strain evidence="8 9">LMG 9861</strain>
    </source>
</reference>
<dbReference type="Gene3D" id="3.40.50.150">
    <property type="entry name" value="Vaccinia Virus protein VP39"/>
    <property type="match status" value="1"/>
</dbReference>
<dbReference type="PRINTS" id="PR00506">
    <property type="entry name" value="D21N6MTFRASE"/>
</dbReference>
<sequence length="650" mass="75746">MKKYENYTKEQLIQKIKQLESKKYGLIWDDEKEPEKVVVECQNNIPILKKIDEKTIKTDIKKPTNILIEGDNYHALQVLNYTHKGQIDVIYIDPPYNTGNKDFKYNDSFIDKEDGYRHSKWLNFMNKRLRLAHNLLKNDGVIFISIGKDELSQLSLLVKNIFGEDNYLDMLPREQKAGSDQGTYFSPQLDYIVVATKNKNILEPFYISSKNKKTPKSLYQSSLDPLRGCNNQRYWIKCPDGSFIIPPGNFIPELIKDGSNRSPESKDDNVWRWSVDSYLKDIAKPKEERRLFFKETFSGALVDENGNPSKWNIYVIPEDLEENKNTPRDYIFKLTNDKGSKILKDMGLEFNNPKPIELIQYLINITNKPNDILVLDFFAGSGTTGQAILELNQQDDGDRTFILCTNNENDICKEVTYPRISKVINGFDFEGDDKNTLLEKKLTFSNFYKNIKQKKTESIDDYQIRKQKQLSENINKIWKEIDEVIVENIENFDEIKKEFDGEFIKLIGINKIKNFKNGISGNLDYYKTDLIPTNGISNITDSTREELTKKAGNMIAIKENTHCMIELCEHYQIFINEATKKQTAIYFTEDLSCFDELIEKTKSHFTKLYIFSFGKIDKSSYKYLGKNYQIEDIPEPIIEIYKEINKEGIL</sequence>
<evidence type="ECO:0000313" key="9">
    <source>
        <dbReference type="Proteomes" id="UP000239065"/>
    </source>
</evidence>
<evidence type="ECO:0000256" key="4">
    <source>
        <dbReference type="ARBA" id="ARBA00022679"/>
    </source>
</evidence>
<comment type="catalytic activity">
    <reaction evidence="6">
        <text>a 2'-deoxyadenosine in DNA + S-adenosyl-L-methionine = an N(6)-methyl-2'-deoxyadenosine in DNA + S-adenosyl-L-homocysteine + H(+)</text>
        <dbReference type="Rhea" id="RHEA:15197"/>
        <dbReference type="Rhea" id="RHEA-COMP:12418"/>
        <dbReference type="Rhea" id="RHEA-COMP:12419"/>
        <dbReference type="ChEBI" id="CHEBI:15378"/>
        <dbReference type="ChEBI" id="CHEBI:57856"/>
        <dbReference type="ChEBI" id="CHEBI:59789"/>
        <dbReference type="ChEBI" id="CHEBI:90615"/>
        <dbReference type="ChEBI" id="CHEBI:90616"/>
        <dbReference type="EC" id="2.1.1.72"/>
    </reaction>
</comment>
<dbReference type="Pfam" id="PF01555">
    <property type="entry name" value="N6_N4_Mtase"/>
    <property type="match status" value="1"/>
</dbReference>
<dbReference type="GO" id="GO:0003677">
    <property type="term" value="F:DNA binding"/>
    <property type="evidence" value="ECO:0007669"/>
    <property type="project" value="InterPro"/>
</dbReference>
<evidence type="ECO:0000256" key="1">
    <source>
        <dbReference type="ARBA" id="ARBA00006594"/>
    </source>
</evidence>
<evidence type="ECO:0000256" key="5">
    <source>
        <dbReference type="ARBA" id="ARBA00022691"/>
    </source>
</evidence>
<dbReference type="InterPro" id="IPR029063">
    <property type="entry name" value="SAM-dependent_MTases_sf"/>
</dbReference>
<comment type="similarity">
    <text evidence="1">Belongs to the N(4)/N(6)-methyltransferase family.</text>
</comment>
<dbReference type="InterPro" id="IPR002295">
    <property type="entry name" value="N4/N6-MTase_EcoPI_Mod-like"/>
</dbReference>
<evidence type="ECO:0000256" key="6">
    <source>
        <dbReference type="ARBA" id="ARBA00047942"/>
    </source>
</evidence>
<gene>
    <name evidence="8" type="ORF">CJ669_08135</name>
</gene>
<keyword evidence="3" id="KW-0489">Methyltransferase</keyword>
<dbReference type="GO" id="GO:0032259">
    <property type="term" value="P:methylation"/>
    <property type="evidence" value="ECO:0007669"/>
    <property type="project" value="UniProtKB-KW"/>
</dbReference>
<dbReference type="InterPro" id="IPR002052">
    <property type="entry name" value="DNA_methylase_N6_adenine_CS"/>
</dbReference>
<dbReference type="Proteomes" id="UP000239065">
    <property type="component" value="Unassembled WGS sequence"/>
</dbReference>
<keyword evidence="4" id="KW-0808">Transferase</keyword>
<dbReference type="PROSITE" id="PS00092">
    <property type="entry name" value="N6_MTASE"/>
    <property type="match status" value="1"/>
</dbReference>